<evidence type="ECO:0000256" key="1">
    <source>
        <dbReference type="ARBA" id="ARBA00004123"/>
    </source>
</evidence>
<comment type="subcellular location">
    <subcellularLocation>
        <location evidence="1 6">Nucleus</location>
    </subcellularLocation>
</comment>
<evidence type="ECO:0000313" key="8">
    <source>
        <dbReference type="EMBL" id="KAK9063275.1"/>
    </source>
</evidence>
<feature type="domain" description="OVATE" evidence="7">
    <location>
        <begin position="26"/>
        <end position="85"/>
    </location>
</feature>
<evidence type="ECO:0000256" key="2">
    <source>
        <dbReference type="ARBA" id="ARBA00022491"/>
    </source>
</evidence>
<evidence type="ECO:0000256" key="6">
    <source>
        <dbReference type="RuleBase" id="RU367028"/>
    </source>
</evidence>
<dbReference type="Proteomes" id="UP001408789">
    <property type="component" value="Unassembled WGS sequence"/>
</dbReference>
<gene>
    <name evidence="8" type="ORF">SSX86_017145</name>
</gene>
<dbReference type="PROSITE" id="PS51754">
    <property type="entry name" value="OVATE"/>
    <property type="match status" value="1"/>
</dbReference>
<keyword evidence="5 6" id="KW-0539">Nucleus</keyword>
<evidence type="ECO:0000313" key="9">
    <source>
        <dbReference type="Proteomes" id="UP001408789"/>
    </source>
</evidence>
<keyword evidence="9" id="KW-1185">Reference proteome</keyword>
<protein>
    <recommendedName>
        <fullName evidence="6">Transcription repressor</fullName>
    </recommendedName>
    <alternativeName>
        <fullName evidence="6">Ovate family protein</fullName>
    </alternativeName>
</protein>
<comment type="caution">
    <text evidence="8">The sequence shown here is derived from an EMBL/GenBank/DDBJ whole genome shotgun (WGS) entry which is preliminary data.</text>
</comment>
<dbReference type="InterPro" id="IPR006458">
    <property type="entry name" value="Ovate_C"/>
</dbReference>
<keyword evidence="2 6" id="KW-0678">Repressor</keyword>
<dbReference type="PANTHER" id="PTHR33057:SF128">
    <property type="entry name" value="TRANSCRIPTION REPRESSOR OFP3"/>
    <property type="match status" value="1"/>
</dbReference>
<evidence type="ECO:0000256" key="5">
    <source>
        <dbReference type="ARBA" id="ARBA00023242"/>
    </source>
</evidence>
<accession>A0AAP0CZC4</accession>
<proteinExistence type="predicted"/>
<dbReference type="GO" id="GO:0005634">
    <property type="term" value="C:nucleus"/>
    <property type="evidence" value="ECO:0007669"/>
    <property type="project" value="UniProtKB-SubCell"/>
</dbReference>
<evidence type="ECO:0000256" key="3">
    <source>
        <dbReference type="ARBA" id="ARBA00023015"/>
    </source>
</evidence>
<dbReference type="PANTHER" id="PTHR33057">
    <property type="entry name" value="TRANSCRIPTION REPRESSOR OFP7-RELATED"/>
    <property type="match status" value="1"/>
</dbReference>
<dbReference type="GO" id="GO:0045892">
    <property type="term" value="P:negative regulation of DNA-templated transcription"/>
    <property type="evidence" value="ECO:0007669"/>
    <property type="project" value="UniProtKB-UniRule"/>
</dbReference>
<evidence type="ECO:0000259" key="7">
    <source>
        <dbReference type="PROSITE" id="PS51754"/>
    </source>
</evidence>
<dbReference type="NCBIfam" id="TIGR01568">
    <property type="entry name" value="A_thal_3678"/>
    <property type="match status" value="1"/>
</dbReference>
<organism evidence="8 9">
    <name type="scientific">Deinandra increscens subsp. villosa</name>
    <dbReference type="NCBI Taxonomy" id="3103831"/>
    <lineage>
        <taxon>Eukaryota</taxon>
        <taxon>Viridiplantae</taxon>
        <taxon>Streptophyta</taxon>
        <taxon>Embryophyta</taxon>
        <taxon>Tracheophyta</taxon>
        <taxon>Spermatophyta</taxon>
        <taxon>Magnoliopsida</taxon>
        <taxon>eudicotyledons</taxon>
        <taxon>Gunneridae</taxon>
        <taxon>Pentapetalae</taxon>
        <taxon>asterids</taxon>
        <taxon>campanulids</taxon>
        <taxon>Asterales</taxon>
        <taxon>Asteraceae</taxon>
        <taxon>Asteroideae</taxon>
        <taxon>Heliantheae alliance</taxon>
        <taxon>Madieae</taxon>
        <taxon>Madiinae</taxon>
        <taxon>Deinandra</taxon>
    </lineage>
</organism>
<dbReference type="Pfam" id="PF04844">
    <property type="entry name" value="Ovate"/>
    <property type="match status" value="1"/>
</dbReference>
<reference evidence="8 9" key="1">
    <citation type="submission" date="2024-04" db="EMBL/GenBank/DDBJ databases">
        <title>The reference genome of an endangered Asteraceae, Deinandra increscens subsp. villosa, native to the Central Coast of California.</title>
        <authorList>
            <person name="Guilliams M."/>
            <person name="Hasenstab-Lehman K."/>
            <person name="Meyer R."/>
            <person name="Mcevoy S."/>
        </authorList>
    </citation>
    <scope>NUCLEOTIDE SEQUENCE [LARGE SCALE GENOMIC DNA]</scope>
    <source>
        <tissue evidence="8">Leaf</tissue>
    </source>
</reference>
<evidence type="ECO:0000256" key="4">
    <source>
        <dbReference type="ARBA" id="ARBA00023163"/>
    </source>
</evidence>
<keyword evidence="3 6" id="KW-0805">Transcription regulation</keyword>
<name>A0AAP0CZC4_9ASTR</name>
<comment type="function">
    <text evidence="6">Transcriptional repressor that regulates multiple aspects of plant growth and development.</text>
</comment>
<dbReference type="InterPro" id="IPR038933">
    <property type="entry name" value="Ovate"/>
</dbReference>
<dbReference type="EMBL" id="JBCNJP010000018">
    <property type="protein sequence ID" value="KAK9063275.1"/>
    <property type="molecule type" value="Genomic_DNA"/>
</dbReference>
<dbReference type="AlphaFoldDB" id="A0AAP0CZC4"/>
<keyword evidence="4 6" id="KW-0804">Transcription</keyword>
<sequence>MLCFWYMSFVKKRSARRENLSESLAIVKSSFDPEKDIMKSMTEMITETNIRSSKDLEELLACYLSLNSDEYHDVIVNAFEQIWFSLPNFL</sequence>